<protein>
    <submittedName>
        <fullName evidence="2">Acetyltransferase (GNAT) family protein</fullName>
    </submittedName>
</protein>
<evidence type="ECO:0000313" key="3">
    <source>
        <dbReference type="Proteomes" id="UP000230000"/>
    </source>
</evidence>
<dbReference type="SUPFAM" id="SSF55729">
    <property type="entry name" value="Acyl-CoA N-acyltransferases (Nat)"/>
    <property type="match status" value="1"/>
</dbReference>
<proteinExistence type="predicted"/>
<keyword evidence="3" id="KW-1185">Reference proteome</keyword>
<accession>A0A2M9CX69</accession>
<dbReference type="Proteomes" id="UP000230000">
    <property type="component" value="Unassembled WGS sequence"/>
</dbReference>
<dbReference type="CDD" id="cd04301">
    <property type="entry name" value="NAT_SF"/>
    <property type="match status" value="1"/>
</dbReference>
<dbReference type="EMBL" id="PGFG01000001">
    <property type="protein sequence ID" value="PJJ76480.1"/>
    <property type="molecule type" value="Genomic_DNA"/>
</dbReference>
<evidence type="ECO:0000313" key="2">
    <source>
        <dbReference type="EMBL" id="PJJ76480.1"/>
    </source>
</evidence>
<dbReference type="Gene3D" id="3.40.630.30">
    <property type="match status" value="1"/>
</dbReference>
<reference evidence="2 3" key="1">
    <citation type="submission" date="2017-11" db="EMBL/GenBank/DDBJ databases">
        <title>Genomic Encyclopedia of Archaeal and Bacterial Type Strains, Phase II (KMG-II): From Individual Species to Whole Genera.</title>
        <authorList>
            <person name="Goeker M."/>
        </authorList>
    </citation>
    <scope>NUCLEOTIDE SEQUENCE [LARGE SCALE GENOMIC DNA]</scope>
    <source>
        <strain evidence="2 3">DSM 27268</strain>
    </source>
</reference>
<sequence>MVTQENEISPRLFHPNMKIIRCTQNDIVDILEIYRLATSYQKLKFDIHWPVFDEQLIKTEIADSHMWKLMLQDRIACIWSACFSDPQIWEERNSDPSVYIHRIATHPDFRGQQLTGRIIQWAKRFAKLHHKDFIRMDTVGNNIGLIQYYQKYGFEFLGLFTLRDTSGLPAHYQKGPVSLFQLRI</sequence>
<feature type="domain" description="N-acetyltransferase" evidence="1">
    <location>
        <begin position="17"/>
        <end position="175"/>
    </location>
</feature>
<dbReference type="GO" id="GO:0016747">
    <property type="term" value="F:acyltransferase activity, transferring groups other than amino-acyl groups"/>
    <property type="evidence" value="ECO:0007669"/>
    <property type="project" value="InterPro"/>
</dbReference>
<dbReference type="InterPro" id="IPR016181">
    <property type="entry name" value="Acyl_CoA_acyltransferase"/>
</dbReference>
<name>A0A2M9CX69_9BACT</name>
<comment type="caution">
    <text evidence="2">The sequence shown here is derived from an EMBL/GenBank/DDBJ whole genome shotgun (WGS) entry which is preliminary data.</text>
</comment>
<organism evidence="2 3">
    <name type="scientific">Thermoflavifilum aggregans</name>
    <dbReference type="NCBI Taxonomy" id="454188"/>
    <lineage>
        <taxon>Bacteria</taxon>
        <taxon>Pseudomonadati</taxon>
        <taxon>Bacteroidota</taxon>
        <taxon>Chitinophagia</taxon>
        <taxon>Chitinophagales</taxon>
        <taxon>Chitinophagaceae</taxon>
        <taxon>Thermoflavifilum</taxon>
    </lineage>
</organism>
<dbReference type="InterPro" id="IPR000182">
    <property type="entry name" value="GNAT_dom"/>
</dbReference>
<keyword evidence="2" id="KW-0808">Transferase</keyword>
<evidence type="ECO:0000259" key="1">
    <source>
        <dbReference type="PROSITE" id="PS51186"/>
    </source>
</evidence>
<gene>
    <name evidence="2" type="ORF">BXY57_2100</name>
</gene>
<dbReference type="Pfam" id="PF00583">
    <property type="entry name" value="Acetyltransf_1"/>
    <property type="match status" value="1"/>
</dbReference>
<dbReference type="PROSITE" id="PS51186">
    <property type="entry name" value="GNAT"/>
    <property type="match status" value="1"/>
</dbReference>
<dbReference type="AlphaFoldDB" id="A0A2M9CX69"/>